<feature type="compositionally biased region" description="Basic and acidic residues" evidence="1">
    <location>
        <begin position="25"/>
        <end position="34"/>
    </location>
</feature>
<evidence type="ECO:0000313" key="2">
    <source>
        <dbReference type="EMBL" id="PKU75102.1"/>
    </source>
</evidence>
<name>A0A2I0WHJ2_9ASPA</name>
<reference evidence="2 3" key="1">
    <citation type="journal article" date="2016" name="Sci. Rep.">
        <title>The Dendrobium catenatum Lindl. genome sequence provides insights into polysaccharide synthase, floral development and adaptive evolution.</title>
        <authorList>
            <person name="Zhang G.Q."/>
            <person name="Xu Q."/>
            <person name="Bian C."/>
            <person name="Tsai W.C."/>
            <person name="Yeh C.M."/>
            <person name="Liu K.W."/>
            <person name="Yoshida K."/>
            <person name="Zhang L.S."/>
            <person name="Chang S.B."/>
            <person name="Chen F."/>
            <person name="Shi Y."/>
            <person name="Su Y.Y."/>
            <person name="Zhang Y.Q."/>
            <person name="Chen L.J."/>
            <person name="Yin Y."/>
            <person name="Lin M."/>
            <person name="Huang H."/>
            <person name="Deng H."/>
            <person name="Wang Z.W."/>
            <person name="Zhu S.L."/>
            <person name="Zhao X."/>
            <person name="Deng C."/>
            <person name="Niu S.C."/>
            <person name="Huang J."/>
            <person name="Wang M."/>
            <person name="Liu G.H."/>
            <person name="Yang H.J."/>
            <person name="Xiao X.J."/>
            <person name="Hsiao Y.Y."/>
            <person name="Wu W.L."/>
            <person name="Chen Y.Y."/>
            <person name="Mitsuda N."/>
            <person name="Ohme-Takagi M."/>
            <person name="Luo Y.B."/>
            <person name="Van de Peer Y."/>
            <person name="Liu Z.J."/>
        </authorList>
    </citation>
    <scope>NUCLEOTIDE SEQUENCE [LARGE SCALE GENOMIC DNA]</scope>
    <source>
        <tissue evidence="2">The whole plant</tissue>
    </source>
</reference>
<protein>
    <submittedName>
        <fullName evidence="2">Uncharacterized protein</fullName>
    </submittedName>
</protein>
<accession>A0A2I0WHJ2</accession>
<sequence length="113" mass="12169">MFANKGGARDGKALSGPGVELSSVQRREGRRSSSKELSLSLYLSGSGGLRGRARDAIRMGFGIGYGFCRARRTEEGVSTDLNGRGRARLGLCVWNPTKTACLYILLTTPMKAR</sequence>
<proteinExistence type="predicted"/>
<gene>
    <name evidence="2" type="ORF">MA16_Dca019471</name>
</gene>
<dbReference type="EMBL" id="KZ502643">
    <property type="protein sequence ID" value="PKU75102.1"/>
    <property type="molecule type" value="Genomic_DNA"/>
</dbReference>
<dbReference type="AlphaFoldDB" id="A0A2I0WHJ2"/>
<feature type="region of interest" description="Disordered" evidence="1">
    <location>
        <begin position="1"/>
        <end position="36"/>
    </location>
</feature>
<reference evidence="2 3" key="2">
    <citation type="journal article" date="2017" name="Nature">
        <title>The Apostasia genome and the evolution of orchids.</title>
        <authorList>
            <person name="Zhang G.Q."/>
            <person name="Liu K.W."/>
            <person name="Li Z."/>
            <person name="Lohaus R."/>
            <person name="Hsiao Y.Y."/>
            <person name="Niu S.C."/>
            <person name="Wang J.Y."/>
            <person name="Lin Y.C."/>
            <person name="Xu Q."/>
            <person name="Chen L.J."/>
            <person name="Yoshida K."/>
            <person name="Fujiwara S."/>
            <person name="Wang Z.W."/>
            <person name="Zhang Y.Q."/>
            <person name="Mitsuda N."/>
            <person name="Wang M."/>
            <person name="Liu G.H."/>
            <person name="Pecoraro L."/>
            <person name="Huang H.X."/>
            <person name="Xiao X.J."/>
            <person name="Lin M."/>
            <person name="Wu X.Y."/>
            <person name="Wu W.L."/>
            <person name="Chen Y.Y."/>
            <person name="Chang S.B."/>
            <person name="Sakamoto S."/>
            <person name="Ohme-Takagi M."/>
            <person name="Yagi M."/>
            <person name="Zeng S.J."/>
            <person name="Shen C.Y."/>
            <person name="Yeh C.M."/>
            <person name="Luo Y.B."/>
            <person name="Tsai W.C."/>
            <person name="Van de Peer Y."/>
            <person name="Liu Z.J."/>
        </authorList>
    </citation>
    <scope>NUCLEOTIDE SEQUENCE [LARGE SCALE GENOMIC DNA]</scope>
    <source>
        <tissue evidence="2">The whole plant</tissue>
    </source>
</reference>
<organism evidence="2 3">
    <name type="scientific">Dendrobium catenatum</name>
    <dbReference type="NCBI Taxonomy" id="906689"/>
    <lineage>
        <taxon>Eukaryota</taxon>
        <taxon>Viridiplantae</taxon>
        <taxon>Streptophyta</taxon>
        <taxon>Embryophyta</taxon>
        <taxon>Tracheophyta</taxon>
        <taxon>Spermatophyta</taxon>
        <taxon>Magnoliopsida</taxon>
        <taxon>Liliopsida</taxon>
        <taxon>Asparagales</taxon>
        <taxon>Orchidaceae</taxon>
        <taxon>Epidendroideae</taxon>
        <taxon>Malaxideae</taxon>
        <taxon>Dendrobiinae</taxon>
        <taxon>Dendrobium</taxon>
    </lineage>
</organism>
<evidence type="ECO:0000313" key="3">
    <source>
        <dbReference type="Proteomes" id="UP000233837"/>
    </source>
</evidence>
<keyword evidence="3" id="KW-1185">Reference proteome</keyword>
<evidence type="ECO:0000256" key="1">
    <source>
        <dbReference type="SAM" id="MobiDB-lite"/>
    </source>
</evidence>
<dbReference type="Proteomes" id="UP000233837">
    <property type="component" value="Unassembled WGS sequence"/>
</dbReference>